<keyword evidence="1" id="KW-0732">Signal</keyword>
<protein>
    <recommendedName>
        <fullName evidence="4">Peritrophin-1</fullName>
    </recommendedName>
</protein>
<keyword evidence="3" id="KW-1185">Reference proteome</keyword>
<dbReference type="Proteomes" id="UP000268350">
    <property type="component" value="Unassembled WGS sequence"/>
</dbReference>
<evidence type="ECO:0000313" key="3">
    <source>
        <dbReference type="Proteomes" id="UP000268350"/>
    </source>
</evidence>
<evidence type="ECO:0000256" key="1">
    <source>
        <dbReference type="SAM" id="SignalP"/>
    </source>
</evidence>
<gene>
    <name evidence="2" type="ORF">DGUA_6G006081</name>
</gene>
<organism evidence="2 3">
    <name type="scientific">Drosophila guanche</name>
    <name type="common">Fruit fly</name>
    <dbReference type="NCBI Taxonomy" id="7266"/>
    <lineage>
        <taxon>Eukaryota</taxon>
        <taxon>Metazoa</taxon>
        <taxon>Ecdysozoa</taxon>
        <taxon>Arthropoda</taxon>
        <taxon>Hexapoda</taxon>
        <taxon>Insecta</taxon>
        <taxon>Pterygota</taxon>
        <taxon>Neoptera</taxon>
        <taxon>Endopterygota</taxon>
        <taxon>Diptera</taxon>
        <taxon>Brachycera</taxon>
        <taxon>Muscomorpha</taxon>
        <taxon>Ephydroidea</taxon>
        <taxon>Drosophilidae</taxon>
        <taxon>Drosophila</taxon>
        <taxon>Sophophora</taxon>
    </lineage>
</organism>
<dbReference type="OrthoDB" id="8043056at2759"/>
<sequence length="188" mass="20737">MFWLPFVMKLFMKNKWNMLLLTVMAMVVVLPPLGAARETSDHDTATNATCKHATDMWGDPNPNLFYVCSEDGQQPLQLQCPQGRGFFNGLGYLGCLPYDHWPACQLATDATATATATATAAGCDSDSEHFTQPWPATDPNQFYMCPATAATPLLLNCTPGKGFVATSDAVGCADWTVWRREMQCEDYY</sequence>
<name>A0A3B0K523_DROGU</name>
<reference evidence="3" key="1">
    <citation type="submission" date="2018-01" db="EMBL/GenBank/DDBJ databases">
        <authorList>
            <person name="Alioto T."/>
            <person name="Alioto T."/>
        </authorList>
    </citation>
    <scope>NUCLEOTIDE SEQUENCE [LARGE SCALE GENOMIC DNA]</scope>
</reference>
<proteinExistence type="predicted"/>
<feature type="signal peptide" evidence="1">
    <location>
        <begin position="1"/>
        <end position="36"/>
    </location>
</feature>
<dbReference type="OMA" id="HATDMWG"/>
<evidence type="ECO:0000313" key="2">
    <source>
        <dbReference type="EMBL" id="SPP81099.1"/>
    </source>
</evidence>
<evidence type="ECO:0008006" key="4">
    <source>
        <dbReference type="Google" id="ProtNLM"/>
    </source>
</evidence>
<dbReference type="EMBL" id="OUUW01000005">
    <property type="protein sequence ID" value="SPP81099.1"/>
    <property type="molecule type" value="Genomic_DNA"/>
</dbReference>
<accession>A0A3B0K523</accession>
<dbReference type="AlphaFoldDB" id="A0A3B0K523"/>
<feature type="chain" id="PRO_5017184911" description="Peritrophin-1" evidence="1">
    <location>
        <begin position="37"/>
        <end position="188"/>
    </location>
</feature>